<evidence type="ECO:0000256" key="1">
    <source>
        <dbReference type="ARBA" id="ARBA00004651"/>
    </source>
</evidence>
<dbReference type="InterPro" id="IPR011701">
    <property type="entry name" value="MFS"/>
</dbReference>
<dbReference type="Gene3D" id="1.20.1720.10">
    <property type="entry name" value="Multidrug resistance protein D"/>
    <property type="match status" value="1"/>
</dbReference>
<dbReference type="PROSITE" id="PS50850">
    <property type="entry name" value="MFS"/>
    <property type="match status" value="1"/>
</dbReference>
<reference evidence="8" key="1">
    <citation type="journal article" date="2019" name="Int. J. Syst. Evol. Microbiol.">
        <title>The Global Catalogue of Microorganisms (GCM) 10K type strain sequencing project: providing services to taxonomists for standard genome sequencing and annotation.</title>
        <authorList>
            <consortium name="The Broad Institute Genomics Platform"/>
            <consortium name="The Broad Institute Genome Sequencing Center for Infectious Disease"/>
            <person name="Wu L."/>
            <person name="Ma J."/>
        </authorList>
    </citation>
    <scope>NUCLEOTIDE SEQUENCE [LARGE SCALE GENOMIC DNA]</scope>
    <source>
        <strain evidence="8">CGMCC 4.7397</strain>
    </source>
</reference>
<dbReference type="InterPro" id="IPR020846">
    <property type="entry name" value="MFS_dom"/>
</dbReference>
<dbReference type="SUPFAM" id="SSF103473">
    <property type="entry name" value="MFS general substrate transporter"/>
    <property type="match status" value="1"/>
</dbReference>
<feature type="transmembrane region" description="Helical" evidence="5">
    <location>
        <begin position="324"/>
        <end position="343"/>
    </location>
</feature>
<keyword evidence="3 5" id="KW-1133">Transmembrane helix</keyword>
<evidence type="ECO:0000256" key="5">
    <source>
        <dbReference type="SAM" id="Phobius"/>
    </source>
</evidence>
<dbReference type="PANTHER" id="PTHR42718">
    <property type="entry name" value="MAJOR FACILITATOR SUPERFAMILY MULTIDRUG TRANSPORTER MFSC"/>
    <property type="match status" value="1"/>
</dbReference>
<keyword evidence="8" id="KW-1185">Reference proteome</keyword>
<dbReference type="RefSeq" id="WP_379567520.1">
    <property type="nucleotide sequence ID" value="NZ_JBHSQK010000047.1"/>
</dbReference>
<dbReference type="Proteomes" id="UP001596119">
    <property type="component" value="Unassembled WGS sequence"/>
</dbReference>
<feature type="domain" description="Major facilitator superfamily (MFS) profile" evidence="6">
    <location>
        <begin position="1"/>
        <end position="447"/>
    </location>
</feature>
<sequence length="455" mass="45514">MVLGSAALCGSLVQTLVVPLLPSLPALLDVSPSSAAWLVTATLLSSAVTTPLLSRLGDTFGRRRMLVTALGLLTVGSALCALATSFVPLLLGRAAQGTAMAVVPLGISLAHSLPAVRRPSLAVSTISAMMGIGGAVALPLAGWTFQHFDYHVLFWATAVAAGSTVALVLLVVPRDTGAAEASRAVDVRGAFLLSGVLLGVLLPLTQGRDWGWTSPATLGTAAAALVLGPVFVLTQRRTPDPIVDVRVFATRTVLFTNLASLLTGFTLFDNFVSTVRVVQAPVETGYGLGMSPLAAGLILLPTGLVMAIVAPLGGRLIELRGPRVAMLLGLAVLFAGSLVRLVGGATATAIITGSALIGIGTALAFAAMPSLVLTASPPDQAAGAAGLNALSRSLGTTAASAVSGAVLAAMTFDVGGTPQPSAAGFTLVAALGSAAALLAVPLVLAARPAGGQRPR</sequence>
<proteinExistence type="predicted"/>
<feature type="transmembrane region" description="Helical" evidence="5">
    <location>
        <begin position="394"/>
        <end position="412"/>
    </location>
</feature>
<comment type="caution">
    <text evidence="7">The sequence shown here is derived from an EMBL/GenBank/DDBJ whole genome shotgun (WGS) entry which is preliminary data.</text>
</comment>
<evidence type="ECO:0000256" key="2">
    <source>
        <dbReference type="ARBA" id="ARBA00022692"/>
    </source>
</evidence>
<accession>A0ABW1I9N1</accession>
<comment type="subcellular location">
    <subcellularLocation>
        <location evidence="1">Cell membrane</location>
        <topology evidence="1">Multi-pass membrane protein</topology>
    </subcellularLocation>
</comment>
<evidence type="ECO:0000259" key="6">
    <source>
        <dbReference type="PROSITE" id="PS50850"/>
    </source>
</evidence>
<feature type="transmembrane region" description="Helical" evidence="5">
    <location>
        <begin position="97"/>
        <end position="116"/>
    </location>
</feature>
<feature type="transmembrane region" description="Helical" evidence="5">
    <location>
        <begin position="245"/>
        <end position="268"/>
    </location>
</feature>
<feature type="transmembrane region" description="Helical" evidence="5">
    <location>
        <begin position="65"/>
        <end position="91"/>
    </location>
</feature>
<feature type="transmembrane region" description="Helical" evidence="5">
    <location>
        <begin position="152"/>
        <end position="173"/>
    </location>
</feature>
<dbReference type="PANTHER" id="PTHR42718:SF35">
    <property type="entry name" value="BLL0718 PROTEIN"/>
    <property type="match status" value="1"/>
</dbReference>
<evidence type="ECO:0000256" key="4">
    <source>
        <dbReference type="ARBA" id="ARBA00023136"/>
    </source>
</evidence>
<evidence type="ECO:0000313" key="7">
    <source>
        <dbReference type="EMBL" id="MFC5950386.1"/>
    </source>
</evidence>
<dbReference type="EMBL" id="JBHSQK010000047">
    <property type="protein sequence ID" value="MFC5950386.1"/>
    <property type="molecule type" value="Genomic_DNA"/>
</dbReference>
<feature type="transmembrane region" description="Helical" evidence="5">
    <location>
        <begin position="424"/>
        <end position="446"/>
    </location>
</feature>
<evidence type="ECO:0000256" key="3">
    <source>
        <dbReference type="ARBA" id="ARBA00022989"/>
    </source>
</evidence>
<organism evidence="7 8">
    <name type="scientific">Pseudonocardia lutea</name>
    <dbReference type="NCBI Taxonomy" id="2172015"/>
    <lineage>
        <taxon>Bacteria</taxon>
        <taxon>Bacillati</taxon>
        <taxon>Actinomycetota</taxon>
        <taxon>Actinomycetes</taxon>
        <taxon>Pseudonocardiales</taxon>
        <taxon>Pseudonocardiaceae</taxon>
        <taxon>Pseudonocardia</taxon>
    </lineage>
</organism>
<dbReference type="InterPro" id="IPR036259">
    <property type="entry name" value="MFS_trans_sf"/>
</dbReference>
<feature type="transmembrane region" description="Helical" evidence="5">
    <location>
        <begin position="288"/>
        <end position="312"/>
    </location>
</feature>
<feature type="transmembrane region" description="Helical" evidence="5">
    <location>
        <begin position="185"/>
        <end position="204"/>
    </location>
</feature>
<feature type="transmembrane region" description="Helical" evidence="5">
    <location>
        <begin position="34"/>
        <end position="53"/>
    </location>
</feature>
<evidence type="ECO:0000313" key="8">
    <source>
        <dbReference type="Proteomes" id="UP001596119"/>
    </source>
</evidence>
<keyword evidence="4 5" id="KW-0472">Membrane</keyword>
<keyword evidence="2 5" id="KW-0812">Transmembrane</keyword>
<dbReference type="Gene3D" id="1.20.1250.20">
    <property type="entry name" value="MFS general substrate transporter like domains"/>
    <property type="match status" value="1"/>
</dbReference>
<feature type="transmembrane region" description="Helical" evidence="5">
    <location>
        <begin position="128"/>
        <end position="146"/>
    </location>
</feature>
<feature type="transmembrane region" description="Helical" evidence="5">
    <location>
        <begin position="349"/>
        <end position="373"/>
    </location>
</feature>
<name>A0ABW1I9N1_9PSEU</name>
<feature type="transmembrane region" description="Helical" evidence="5">
    <location>
        <begin position="210"/>
        <end position="233"/>
    </location>
</feature>
<dbReference type="Pfam" id="PF07690">
    <property type="entry name" value="MFS_1"/>
    <property type="match status" value="1"/>
</dbReference>
<gene>
    <name evidence="7" type="ORF">ACFQH9_19135</name>
</gene>
<protein>
    <submittedName>
        <fullName evidence="7">MFS transporter</fullName>
    </submittedName>
</protein>